<dbReference type="PANTHER" id="PTHR43015:SF1">
    <property type="entry name" value="D-RIBITOL-5-PHOSPHATE CYTIDYLYLTRANSFERASE"/>
    <property type="match status" value="1"/>
</dbReference>
<keyword evidence="4" id="KW-1185">Reference proteome</keyword>
<dbReference type="Gene3D" id="3.90.550.10">
    <property type="entry name" value="Spore Coat Polysaccharide Biosynthesis Protein SpsA, Chain A"/>
    <property type="match status" value="1"/>
</dbReference>
<name>A0ABP2NXI2_HAEPA</name>
<protein>
    <submittedName>
        <fullName evidence="3">2-C-methyl-D-erythritol 4-phosphate cytidylyltransferase</fullName>
    </submittedName>
</protein>
<dbReference type="CDD" id="cd02516">
    <property type="entry name" value="CDP-ME_synthetase"/>
    <property type="match status" value="1"/>
</dbReference>
<dbReference type="InterPro" id="IPR034683">
    <property type="entry name" value="IspD/TarI"/>
</dbReference>
<keyword evidence="1" id="KW-0808">Transferase</keyword>
<evidence type="ECO:0000256" key="1">
    <source>
        <dbReference type="ARBA" id="ARBA00022679"/>
    </source>
</evidence>
<dbReference type="SUPFAM" id="SSF53448">
    <property type="entry name" value="Nucleotide-diphospho-sugar transferases"/>
    <property type="match status" value="1"/>
</dbReference>
<dbReference type="RefSeq" id="WP_005698061.1">
    <property type="nucleotide sequence ID" value="NZ_AJTC01000019.1"/>
</dbReference>
<dbReference type="InterPro" id="IPR018294">
    <property type="entry name" value="ISPD_synthase_CS"/>
</dbReference>
<reference evidence="3 4" key="1">
    <citation type="submission" date="2012-04" db="EMBL/GenBank/DDBJ databases">
        <authorList>
            <person name="Durkin A.S."/>
            <person name="McCorrison J."/>
            <person name="Torralba M."/>
            <person name="Gillis M."/>
            <person name="Methe B."/>
            <person name="Sutton G."/>
            <person name="Nelson K.E."/>
        </authorList>
    </citation>
    <scope>NUCLEOTIDE SEQUENCE [LARGE SCALE GENOMIC DNA]</scope>
    <source>
        <strain evidence="3 4">HK2019</strain>
    </source>
</reference>
<dbReference type="PROSITE" id="PS01295">
    <property type="entry name" value="ISPD"/>
    <property type="match status" value="1"/>
</dbReference>
<organism evidence="3 4">
    <name type="scientific">Haemophilus parainfluenzae HK2019</name>
    <dbReference type="NCBI Taxonomy" id="1095746"/>
    <lineage>
        <taxon>Bacteria</taxon>
        <taxon>Pseudomonadati</taxon>
        <taxon>Pseudomonadota</taxon>
        <taxon>Gammaproteobacteria</taxon>
        <taxon>Pasteurellales</taxon>
        <taxon>Pasteurellaceae</taxon>
        <taxon>Haemophilus</taxon>
    </lineage>
</organism>
<dbReference type="Pfam" id="PF01128">
    <property type="entry name" value="IspD"/>
    <property type="match status" value="1"/>
</dbReference>
<evidence type="ECO:0000256" key="2">
    <source>
        <dbReference type="ARBA" id="ARBA00022695"/>
    </source>
</evidence>
<accession>A0ABP2NXI2</accession>
<proteinExistence type="predicted"/>
<sequence length="232" mass="26108">MNIAIIFAGGTGQRMGNKDIPKQFLKVRNKEIIIHTLDVFERSGDIDKIICVCLESWVDYLSQAIANNNITKVVKVIPGGINPQQSQYFGLLEASKYSNSKNDVVLIHDGVRPLIDEKLICDNIDMVKSKGSAITYSQAIETVVEIREDDNKIINILDRKKCVMAKAPQSFLLKNILDAHTKAIQDSRLDFIDSASMMHYYGYPLHLVLGDTTNIKVTTPIDYKMLKAIYED</sequence>
<evidence type="ECO:0000313" key="3">
    <source>
        <dbReference type="EMBL" id="EIJ30621.1"/>
    </source>
</evidence>
<evidence type="ECO:0000313" key="4">
    <source>
        <dbReference type="Proteomes" id="UP000003778"/>
    </source>
</evidence>
<dbReference type="EMBL" id="AJTC01000019">
    <property type="protein sequence ID" value="EIJ30621.1"/>
    <property type="molecule type" value="Genomic_DNA"/>
</dbReference>
<dbReference type="GO" id="GO:0016779">
    <property type="term" value="F:nucleotidyltransferase activity"/>
    <property type="evidence" value="ECO:0007669"/>
    <property type="project" value="UniProtKB-KW"/>
</dbReference>
<keyword evidence="2 3" id="KW-0548">Nucleotidyltransferase</keyword>
<dbReference type="PANTHER" id="PTHR43015">
    <property type="entry name" value="D-RIBITOL-5-PHOSPHATE CYTIDYLYLTRANSFERASE"/>
    <property type="match status" value="1"/>
</dbReference>
<comment type="caution">
    <text evidence="3">The sequence shown here is derived from an EMBL/GenBank/DDBJ whole genome shotgun (WGS) entry which is preliminary data.</text>
</comment>
<gene>
    <name evidence="3" type="ORF">HMPREF1119_1564</name>
</gene>
<dbReference type="InterPro" id="IPR029044">
    <property type="entry name" value="Nucleotide-diphossugar_trans"/>
</dbReference>
<dbReference type="Proteomes" id="UP000003778">
    <property type="component" value="Unassembled WGS sequence"/>
</dbReference>